<dbReference type="Proteomes" id="UP001597041">
    <property type="component" value="Unassembled WGS sequence"/>
</dbReference>
<sequence>FLWEYQALVTNMEDAGDEIWRFYNHRACMENYIKESKTGFGSNQVSGDAFYANAADLWLKMMAYNVYLLFTQEVCPSVYSKFTVSRFRRVFFEIPAVLTTHARRWKLKIDNKFTRFSIWMKMLQKVHQLE</sequence>
<proteinExistence type="predicted"/>
<keyword evidence="3" id="KW-1185">Reference proteome</keyword>
<reference evidence="3" key="1">
    <citation type="journal article" date="2019" name="Int. J. Syst. Evol. Microbiol.">
        <title>The Global Catalogue of Microorganisms (GCM) 10K type strain sequencing project: providing services to taxonomists for standard genome sequencing and annotation.</title>
        <authorList>
            <consortium name="The Broad Institute Genomics Platform"/>
            <consortium name="The Broad Institute Genome Sequencing Center for Infectious Disease"/>
            <person name="Wu L."/>
            <person name="Ma J."/>
        </authorList>
    </citation>
    <scope>NUCLEOTIDE SEQUENCE [LARGE SCALE GENOMIC DNA]</scope>
    <source>
        <strain evidence="3">CCUG 56608</strain>
    </source>
</reference>
<dbReference type="RefSeq" id="WP_379592873.1">
    <property type="nucleotide sequence ID" value="NZ_JBHTKK010000017.1"/>
</dbReference>
<feature type="domain" description="Transposase DDE" evidence="1">
    <location>
        <begin position="8"/>
        <end position="129"/>
    </location>
</feature>
<dbReference type="Pfam" id="PF13701">
    <property type="entry name" value="DDE_Tnp_1_4"/>
    <property type="match status" value="1"/>
</dbReference>
<accession>A0ABW3NH80</accession>
<gene>
    <name evidence="2" type="ORF">ACFQ19_13340</name>
</gene>
<comment type="caution">
    <text evidence="2">The sequence shown here is derived from an EMBL/GenBank/DDBJ whole genome shotgun (WGS) entry which is preliminary data.</text>
</comment>
<feature type="non-terminal residue" evidence="2">
    <location>
        <position position="1"/>
    </location>
</feature>
<dbReference type="InterPro" id="IPR025668">
    <property type="entry name" value="Tnp_DDE_dom"/>
</dbReference>
<evidence type="ECO:0000259" key="1">
    <source>
        <dbReference type="Pfam" id="PF13701"/>
    </source>
</evidence>
<dbReference type="EMBL" id="JBHTKK010000017">
    <property type="protein sequence ID" value="MFD1067008.1"/>
    <property type="molecule type" value="Genomic_DNA"/>
</dbReference>
<evidence type="ECO:0000313" key="3">
    <source>
        <dbReference type="Proteomes" id="UP001597041"/>
    </source>
</evidence>
<evidence type="ECO:0000313" key="2">
    <source>
        <dbReference type="EMBL" id="MFD1067008.1"/>
    </source>
</evidence>
<protein>
    <submittedName>
        <fullName evidence="2">Transposase</fullName>
    </submittedName>
</protein>
<organism evidence="2 3">
    <name type="scientific">Oceanobacillus locisalsi</name>
    <dbReference type="NCBI Taxonomy" id="546107"/>
    <lineage>
        <taxon>Bacteria</taxon>
        <taxon>Bacillati</taxon>
        <taxon>Bacillota</taxon>
        <taxon>Bacilli</taxon>
        <taxon>Bacillales</taxon>
        <taxon>Bacillaceae</taxon>
        <taxon>Oceanobacillus</taxon>
    </lineage>
</organism>
<name>A0ABW3NH80_9BACI</name>